<dbReference type="EMBL" id="SMBJ01000001">
    <property type="protein sequence ID" value="TCU30551.1"/>
    <property type="molecule type" value="Genomic_DNA"/>
</dbReference>
<dbReference type="AlphaFoldDB" id="A0A4R3R703"/>
<keyword evidence="2" id="KW-1185">Reference proteome</keyword>
<dbReference type="Proteomes" id="UP000295547">
    <property type="component" value="Unassembled WGS sequence"/>
</dbReference>
<dbReference type="GO" id="GO:0016740">
    <property type="term" value="F:transferase activity"/>
    <property type="evidence" value="ECO:0007669"/>
    <property type="project" value="UniProtKB-KW"/>
</dbReference>
<name>A0A4R3R703_9HYPH</name>
<protein>
    <submittedName>
        <fullName evidence="1">Nucleotidyltransferase AbiEii toxin of type IV toxin-antitoxin system</fullName>
    </submittedName>
</protein>
<evidence type="ECO:0000313" key="2">
    <source>
        <dbReference type="Proteomes" id="UP000295547"/>
    </source>
</evidence>
<proteinExistence type="predicted"/>
<evidence type="ECO:0000313" key="1">
    <source>
        <dbReference type="EMBL" id="TCU30551.1"/>
    </source>
</evidence>
<organism evidence="1 2">
    <name type="scientific">Rhizobium azibense</name>
    <dbReference type="NCBI Taxonomy" id="1136135"/>
    <lineage>
        <taxon>Bacteria</taxon>
        <taxon>Pseudomonadati</taxon>
        <taxon>Pseudomonadota</taxon>
        <taxon>Alphaproteobacteria</taxon>
        <taxon>Hyphomicrobiales</taxon>
        <taxon>Rhizobiaceae</taxon>
        <taxon>Rhizobium/Agrobacterium group</taxon>
        <taxon>Rhizobium</taxon>
    </lineage>
</organism>
<gene>
    <name evidence="1" type="ORF">EV130_101122</name>
</gene>
<keyword evidence="1" id="KW-0808">Transferase</keyword>
<accession>A0A4R3R703</accession>
<comment type="caution">
    <text evidence="1">The sequence shown here is derived from an EMBL/GenBank/DDBJ whole genome shotgun (WGS) entry which is preliminary data.</text>
</comment>
<sequence>MVAIHLLEKDVCVVWTLQALFSSKLGEHLVFKGGTSLSKA</sequence>
<reference evidence="1 2" key="1">
    <citation type="submission" date="2019-03" db="EMBL/GenBank/DDBJ databases">
        <title>Genomic Encyclopedia of Type Strains, Phase IV (KMG-V): Genome sequencing to study the core and pangenomes of soil and plant-associated prokaryotes.</title>
        <authorList>
            <person name="Whitman W."/>
        </authorList>
    </citation>
    <scope>NUCLEOTIDE SEQUENCE [LARGE SCALE GENOMIC DNA]</scope>
    <source>
        <strain evidence="1 2">Gr42</strain>
    </source>
</reference>